<dbReference type="GeneID" id="37074235"/>
<accession>A0A318YZ06</accession>
<protein>
    <submittedName>
        <fullName evidence="2">Class I glutamine amidotransferase-like protein</fullName>
    </submittedName>
</protein>
<dbReference type="OrthoDB" id="4520676at2759"/>
<keyword evidence="3" id="KW-1185">Reference proteome</keyword>
<dbReference type="STRING" id="1450539.A0A318YZ06"/>
<name>A0A318YZ06_9EURO</name>
<dbReference type="Proteomes" id="UP000248349">
    <property type="component" value="Unassembled WGS sequence"/>
</dbReference>
<dbReference type="PANTHER" id="PTHR42695">
    <property type="entry name" value="GLUTAMINE AMIDOTRANSFERASE YLR126C-RELATED"/>
    <property type="match status" value="1"/>
</dbReference>
<dbReference type="SUPFAM" id="SSF52317">
    <property type="entry name" value="Class I glutamine amidotransferase-like"/>
    <property type="match status" value="1"/>
</dbReference>
<gene>
    <name evidence="2" type="ORF">BP01DRAFT_330327</name>
</gene>
<evidence type="ECO:0000313" key="2">
    <source>
        <dbReference type="EMBL" id="PYH40241.1"/>
    </source>
</evidence>
<dbReference type="GO" id="GO:0005634">
    <property type="term" value="C:nucleus"/>
    <property type="evidence" value="ECO:0007669"/>
    <property type="project" value="TreeGrafter"/>
</dbReference>
<dbReference type="Pfam" id="PF00117">
    <property type="entry name" value="GATase"/>
    <property type="match status" value="1"/>
</dbReference>
<sequence length="253" mass="28897">MRSTLRIAILMCDELVGNPKKEHGSIGNFYRKFLETGAQKLEESGLHKKPNIKYFFYDVVIKQEYPNIREIDAVFMTGSRHDSFTSGSNNWILKLVDFTKSLLHEQSRVRIMAVCFGHQIVGRAYGETAERNPLGWEVSVTPITLSETGKRVFGCDSLALHQMHRDVVRRYPASVEKLGHSDRCEVQGIYVTNRVMTLQGHPEYDATIACELLERRRGSVLDEATYRDGMDRVHHPHDGVLVGAAFLWFLIKD</sequence>
<dbReference type="GO" id="GO:0005829">
    <property type="term" value="C:cytosol"/>
    <property type="evidence" value="ECO:0007669"/>
    <property type="project" value="TreeGrafter"/>
</dbReference>
<dbReference type="EMBL" id="KZ821292">
    <property type="protein sequence ID" value="PYH40241.1"/>
    <property type="molecule type" value="Genomic_DNA"/>
</dbReference>
<keyword evidence="2" id="KW-0808">Transferase</keyword>
<dbReference type="AlphaFoldDB" id="A0A318YZ06"/>
<feature type="domain" description="Glutamine amidotransferase" evidence="1">
    <location>
        <begin position="99"/>
        <end position="207"/>
    </location>
</feature>
<evidence type="ECO:0000259" key="1">
    <source>
        <dbReference type="Pfam" id="PF00117"/>
    </source>
</evidence>
<dbReference type="Gene3D" id="3.40.50.880">
    <property type="match status" value="1"/>
</dbReference>
<keyword evidence="2" id="KW-0315">Glutamine amidotransferase</keyword>
<dbReference type="PROSITE" id="PS51273">
    <property type="entry name" value="GATASE_TYPE_1"/>
    <property type="match status" value="1"/>
</dbReference>
<evidence type="ECO:0000313" key="3">
    <source>
        <dbReference type="Proteomes" id="UP000248349"/>
    </source>
</evidence>
<dbReference type="PANTHER" id="PTHR42695:SF5">
    <property type="entry name" value="GLUTAMINE AMIDOTRANSFERASE YLR126C-RELATED"/>
    <property type="match status" value="1"/>
</dbReference>
<dbReference type="InterPro" id="IPR044992">
    <property type="entry name" value="ChyE-like"/>
</dbReference>
<dbReference type="GO" id="GO:0016740">
    <property type="term" value="F:transferase activity"/>
    <property type="evidence" value="ECO:0007669"/>
    <property type="project" value="UniProtKB-KW"/>
</dbReference>
<dbReference type="CDD" id="cd01741">
    <property type="entry name" value="GATase1_1"/>
    <property type="match status" value="1"/>
</dbReference>
<proteinExistence type="predicted"/>
<dbReference type="InterPro" id="IPR029062">
    <property type="entry name" value="Class_I_gatase-like"/>
</dbReference>
<dbReference type="RefSeq" id="XP_025426223.1">
    <property type="nucleotide sequence ID" value="XM_025573007.1"/>
</dbReference>
<reference evidence="2 3" key="1">
    <citation type="submission" date="2016-12" db="EMBL/GenBank/DDBJ databases">
        <title>The genomes of Aspergillus section Nigri reveals drivers in fungal speciation.</title>
        <authorList>
            <consortium name="DOE Joint Genome Institute"/>
            <person name="Vesth T.C."/>
            <person name="Nybo J."/>
            <person name="Theobald S."/>
            <person name="Brandl J."/>
            <person name="Frisvad J.C."/>
            <person name="Nielsen K.F."/>
            <person name="Lyhne E.K."/>
            <person name="Kogle M.E."/>
            <person name="Kuo A."/>
            <person name="Riley R."/>
            <person name="Clum A."/>
            <person name="Nolan M."/>
            <person name="Lipzen A."/>
            <person name="Salamov A."/>
            <person name="Henrissat B."/>
            <person name="Wiebenga A."/>
            <person name="De Vries R.P."/>
            <person name="Grigoriev I.V."/>
            <person name="Mortensen U.H."/>
            <person name="Andersen M.R."/>
            <person name="Baker S.E."/>
        </authorList>
    </citation>
    <scope>NUCLEOTIDE SEQUENCE [LARGE SCALE GENOMIC DNA]</scope>
    <source>
        <strain evidence="2 3">JOP 1030-1</strain>
    </source>
</reference>
<dbReference type="InterPro" id="IPR017926">
    <property type="entry name" value="GATASE"/>
</dbReference>
<organism evidence="2 3">
    <name type="scientific">Aspergillus saccharolyticus JOP 1030-1</name>
    <dbReference type="NCBI Taxonomy" id="1450539"/>
    <lineage>
        <taxon>Eukaryota</taxon>
        <taxon>Fungi</taxon>
        <taxon>Dikarya</taxon>
        <taxon>Ascomycota</taxon>
        <taxon>Pezizomycotina</taxon>
        <taxon>Eurotiomycetes</taxon>
        <taxon>Eurotiomycetidae</taxon>
        <taxon>Eurotiales</taxon>
        <taxon>Aspergillaceae</taxon>
        <taxon>Aspergillus</taxon>
        <taxon>Aspergillus subgen. Circumdati</taxon>
    </lineage>
</organism>